<comment type="caution">
    <text evidence="2">The sequence shown here is derived from an EMBL/GenBank/DDBJ whole genome shotgun (WGS) entry which is preliminary data.</text>
</comment>
<sequence length="247" mass="26561">MAPQTTYSTHALPCPQTSGSPPADFASIAQRYATLRLEALLTSPKAFASSHAIESTFTLEEWAACIWKDDRVVLVCVAHPASQDAEGAEGSPLTGDWVGSAILRGPLSARDYALPPEGGAPPVGMDDVETKWQMTAVFASAAHRGRGIGKMLIQAGKDYALKQTANPRAGLRVMIHPDNLVVLSLYSATGFVDAGRTTGKEAYRTNGDISSWALKLKSLTEEEKVYWSTARVAVVLEWLGQTRTQLD</sequence>
<reference evidence="2" key="1">
    <citation type="submission" date="2023-03" db="EMBL/GenBank/DDBJ databases">
        <title>Massive genome expansion in bonnet fungi (Mycena s.s.) driven by repeated elements and novel gene families across ecological guilds.</title>
        <authorList>
            <consortium name="Lawrence Berkeley National Laboratory"/>
            <person name="Harder C.B."/>
            <person name="Miyauchi S."/>
            <person name="Viragh M."/>
            <person name="Kuo A."/>
            <person name="Thoen E."/>
            <person name="Andreopoulos B."/>
            <person name="Lu D."/>
            <person name="Skrede I."/>
            <person name="Drula E."/>
            <person name="Henrissat B."/>
            <person name="Morin E."/>
            <person name="Kohler A."/>
            <person name="Barry K."/>
            <person name="LaButti K."/>
            <person name="Morin E."/>
            <person name="Salamov A."/>
            <person name="Lipzen A."/>
            <person name="Mereny Z."/>
            <person name="Hegedus B."/>
            <person name="Baldrian P."/>
            <person name="Stursova M."/>
            <person name="Weitz H."/>
            <person name="Taylor A."/>
            <person name="Grigoriev I.V."/>
            <person name="Nagy L.G."/>
            <person name="Martin F."/>
            <person name="Kauserud H."/>
        </authorList>
    </citation>
    <scope>NUCLEOTIDE SEQUENCE</scope>
    <source>
        <strain evidence="2">CBHHK067</strain>
    </source>
</reference>
<organism evidence="2 3">
    <name type="scientific">Mycena rosella</name>
    <name type="common">Pink bonnet</name>
    <name type="synonym">Agaricus rosellus</name>
    <dbReference type="NCBI Taxonomy" id="1033263"/>
    <lineage>
        <taxon>Eukaryota</taxon>
        <taxon>Fungi</taxon>
        <taxon>Dikarya</taxon>
        <taxon>Basidiomycota</taxon>
        <taxon>Agaricomycotina</taxon>
        <taxon>Agaricomycetes</taxon>
        <taxon>Agaricomycetidae</taxon>
        <taxon>Agaricales</taxon>
        <taxon>Marasmiineae</taxon>
        <taxon>Mycenaceae</taxon>
        <taxon>Mycena</taxon>
    </lineage>
</organism>
<protein>
    <recommendedName>
        <fullName evidence="1">N-acetyltransferase domain-containing protein</fullName>
    </recommendedName>
</protein>
<dbReference type="Pfam" id="PF00583">
    <property type="entry name" value="Acetyltransf_1"/>
    <property type="match status" value="1"/>
</dbReference>
<dbReference type="CDD" id="cd04301">
    <property type="entry name" value="NAT_SF"/>
    <property type="match status" value="1"/>
</dbReference>
<proteinExistence type="predicted"/>
<dbReference type="EMBL" id="JARKIE010000376">
    <property type="protein sequence ID" value="KAJ7648545.1"/>
    <property type="molecule type" value="Genomic_DNA"/>
</dbReference>
<dbReference type="GO" id="GO:0016747">
    <property type="term" value="F:acyltransferase activity, transferring groups other than amino-acyl groups"/>
    <property type="evidence" value="ECO:0007669"/>
    <property type="project" value="InterPro"/>
</dbReference>
<dbReference type="InterPro" id="IPR016181">
    <property type="entry name" value="Acyl_CoA_acyltransferase"/>
</dbReference>
<evidence type="ECO:0000259" key="1">
    <source>
        <dbReference type="Pfam" id="PF00583"/>
    </source>
</evidence>
<dbReference type="Proteomes" id="UP001221757">
    <property type="component" value="Unassembled WGS sequence"/>
</dbReference>
<evidence type="ECO:0000313" key="2">
    <source>
        <dbReference type="EMBL" id="KAJ7648545.1"/>
    </source>
</evidence>
<accession>A0AAD7CJ76</accession>
<evidence type="ECO:0000313" key="3">
    <source>
        <dbReference type="Proteomes" id="UP001221757"/>
    </source>
</evidence>
<dbReference type="SUPFAM" id="SSF55729">
    <property type="entry name" value="Acyl-CoA N-acyltransferases (Nat)"/>
    <property type="match status" value="1"/>
</dbReference>
<dbReference type="Gene3D" id="3.40.630.30">
    <property type="match status" value="1"/>
</dbReference>
<feature type="domain" description="N-acetyltransferase" evidence="1">
    <location>
        <begin position="129"/>
        <end position="191"/>
    </location>
</feature>
<keyword evidence="3" id="KW-1185">Reference proteome</keyword>
<dbReference type="InterPro" id="IPR000182">
    <property type="entry name" value="GNAT_dom"/>
</dbReference>
<name>A0AAD7CJ76_MYCRO</name>
<dbReference type="AlphaFoldDB" id="A0AAD7CJ76"/>
<gene>
    <name evidence="2" type="ORF">B0H17DRAFT_1102940</name>
</gene>